<organism evidence="13 14">
    <name type="scientific">Paenibacillus chitinolyticus</name>
    <dbReference type="NCBI Taxonomy" id="79263"/>
    <lineage>
        <taxon>Bacteria</taxon>
        <taxon>Bacillati</taxon>
        <taxon>Bacillota</taxon>
        <taxon>Bacilli</taxon>
        <taxon>Bacillales</taxon>
        <taxon>Paenibacillaceae</taxon>
        <taxon>Paenibacillus</taxon>
    </lineage>
</organism>
<keyword evidence="15" id="KW-1185">Reference proteome</keyword>
<dbReference type="EC" id="2.1.1.63" evidence="9"/>
<comment type="function">
    <text evidence="9">Involved in the cellular defense against the biological effects of O6-methylguanine (O6-MeG) and O4-methylthymine (O4-MeT) in DNA. Repairs the methylated nucleobase in DNA by stoichiometrically transferring the methyl group to a cysteine residue in the enzyme. This is a suicide reaction: the enzyme is irreversibly inactivated.</text>
</comment>
<keyword evidence="5 9" id="KW-0808">Transferase</keyword>
<keyword evidence="7 9" id="KW-0234">DNA repair</keyword>
<dbReference type="InterPro" id="IPR036388">
    <property type="entry name" value="WH-like_DNA-bd_sf"/>
</dbReference>
<accession>A0A410X3R6</accession>
<dbReference type="KEGG" id="pchi:PC41400_27655"/>
<gene>
    <name evidence="12" type="ORF">M5X16_05800</name>
    <name evidence="13" type="ORF">PC41400_27655</name>
</gene>
<dbReference type="GO" id="GO:0006307">
    <property type="term" value="P:DNA alkylation repair"/>
    <property type="evidence" value="ECO:0007669"/>
    <property type="project" value="UniProtKB-UniRule"/>
</dbReference>
<comment type="catalytic activity">
    <reaction evidence="8 9">
        <text>a 6-O-methyl-2'-deoxyguanosine in DNA + L-cysteinyl-[protein] = S-methyl-L-cysteinyl-[protein] + a 2'-deoxyguanosine in DNA</text>
        <dbReference type="Rhea" id="RHEA:24000"/>
        <dbReference type="Rhea" id="RHEA-COMP:10131"/>
        <dbReference type="Rhea" id="RHEA-COMP:10132"/>
        <dbReference type="Rhea" id="RHEA-COMP:11367"/>
        <dbReference type="Rhea" id="RHEA-COMP:11368"/>
        <dbReference type="ChEBI" id="CHEBI:29950"/>
        <dbReference type="ChEBI" id="CHEBI:82612"/>
        <dbReference type="ChEBI" id="CHEBI:85445"/>
        <dbReference type="ChEBI" id="CHEBI:85448"/>
        <dbReference type="EC" id="2.1.1.63"/>
    </reaction>
</comment>
<evidence type="ECO:0000256" key="4">
    <source>
        <dbReference type="ARBA" id="ARBA00022603"/>
    </source>
</evidence>
<dbReference type="InterPro" id="IPR001497">
    <property type="entry name" value="MethylDNA_cys_MeTrfase_AS"/>
</dbReference>
<reference evidence="13 14" key="1">
    <citation type="submission" date="2018-01" db="EMBL/GenBank/DDBJ databases">
        <title>The whole genome sequencing and assembly of Paenibacillus chitinolyticus KCCM 41400 strain.</title>
        <authorList>
            <person name="Kim J.-Y."/>
            <person name="Park M.-K."/>
            <person name="Lee Y.-J."/>
            <person name="Yi H."/>
            <person name="Bahn Y.-S."/>
            <person name="Kim J.F."/>
            <person name="Lee D.-W."/>
        </authorList>
    </citation>
    <scope>NUCLEOTIDE SEQUENCE [LARGE SCALE GENOMIC DNA]</scope>
    <source>
        <strain evidence="13 14">KCCM 41400</strain>
    </source>
</reference>
<name>A0A410X3R6_9BACL</name>
<comment type="subcellular location">
    <subcellularLocation>
        <location evidence="9">Cytoplasm</location>
    </subcellularLocation>
</comment>
<evidence type="ECO:0000256" key="2">
    <source>
        <dbReference type="ARBA" id="ARBA00008711"/>
    </source>
</evidence>
<dbReference type="Pfam" id="PF01035">
    <property type="entry name" value="DNA_binding_1"/>
    <property type="match status" value="1"/>
</dbReference>
<dbReference type="NCBIfam" id="TIGR00589">
    <property type="entry name" value="ogt"/>
    <property type="match status" value="1"/>
</dbReference>
<dbReference type="GeneID" id="95378569"/>
<evidence type="ECO:0000313" key="14">
    <source>
        <dbReference type="Proteomes" id="UP000288943"/>
    </source>
</evidence>
<feature type="domain" description="Methylated-DNA-[protein]-cysteine S-methyltransferase DNA binding" evidence="10">
    <location>
        <begin position="103"/>
        <end position="182"/>
    </location>
</feature>
<evidence type="ECO:0000256" key="6">
    <source>
        <dbReference type="ARBA" id="ARBA00022763"/>
    </source>
</evidence>
<dbReference type="EMBL" id="CP026520">
    <property type="protein sequence ID" value="QAV21237.1"/>
    <property type="molecule type" value="Genomic_DNA"/>
</dbReference>
<evidence type="ECO:0000313" key="15">
    <source>
        <dbReference type="Proteomes" id="UP001527202"/>
    </source>
</evidence>
<dbReference type="EMBL" id="JAMDMJ010000007">
    <property type="protein sequence ID" value="MCY9595285.1"/>
    <property type="molecule type" value="Genomic_DNA"/>
</dbReference>
<evidence type="ECO:0000256" key="5">
    <source>
        <dbReference type="ARBA" id="ARBA00022679"/>
    </source>
</evidence>
<dbReference type="Proteomes" id="UP001527202">
    <property type="component" value="Unassembled WGS sequence"/>
</dbReference>
<keyword evidence="6 9" id="KW-0227">DNA damage</keyword>
<protein>
    <recommendedName>
        <fullName evidence="9">Methylated-DNA--protein-cysteine methyltransferase</fullName>
        <ecNumber evidence="9">2.1.1.63</ecNumber>
    </recommendedName>
    <alternativeName>
        <fullName evidence="9">6-O-methylguanine-DNA methyltransferase</fullName>
        <shortName evidence="9">MGMT</shortName>
    </alternativeName>
    <alternativeName>
        <fullName evidence="9">O-6-methylguanine-DNA-alkyltransferase</fullName>
    </alternativeName>
</protein>
<dbReference type="PANTHER" id="PTHR10815:SF5">
    <property type="entry name" value="METHYLATED-DNA--PROTEIN-CYSTEINE METHYLTRANSFERASE"/>
    <property type="match status" value="1"/>
</dbReference>
<dbReference type="OrthoDB" id="9802228at2"/>
<dbReference type="GO" id="GO:0003908">
    <property type="term" value="F:methylated-DNA-[protein]-cysteine S-methyltransferase activity"/>
    <property type="evidence" value="ECO:0007669"/>
    <property type="project" value="UniProtKB-UniRule"/>
</dbReference>
<evidence type="ECO:0000256" key="8">
    <source>
        <dbReference type="ARBA" id="ARBA00049348"/>
    </source>
</evidence>
<evidence type="ECO:0000259" key="10">
    <source>
        <dbReference type="Pfam" id="PF01035"/>
    </source>
</evidence>
<feature type="active site" description="Nucleophile; methyl group acceptor" evidence="9">
    <location>
        <position position="154"/>
    </location>
</feature>
<dbReference type="SUPFAM" id="SSF46767">
    <property type="entry name" value="Methylated DNA-protein cysteine methyltransferase, C-terminal domain"/>
    <property type="match status" value="1"/>
</dbReference>
<dbReference type="Proteomes" id="UP000288943">
    <property type="component" value="Chromosome"/>
</dbReference>
<dbReference type="InterPro" id="IPR036217">
    <property type="entry name" value="MethylDNA_cys_MeTrfase_DNAb"/>
</dbReference>
<comment type="miscellaneous">
    <text evidence="9">This enzyme catalyzes only one turnover and therefore is not strictly catalytic. According to one definition, an enzyme is a biocatalyst that acts repeatedly and over many reaction cycles.</text>
</comment>
<comment type="similarity">
    <text evidence="2 9">Belongs to the MGMT family.</text>
</comment>
<evidence type="ECO:0000313" key="12">
    <source>
        <dbReference type="EMBL" id="MCY9595285.1"/>
    </source>
</evidence>
<proteinExistence type="inferred from homology"/>
<dbReference type="GO" id="GO:0032259">
    <property type="term" value="P:methylation"/>
    <property type="evidence" value="ECO:0007669"/>
    <property type="project" value="UniProtKB-KW"/>
</dbReference>
<dbReference type="AlphaFoldDB" id="A0A410X3R6"/>
<evidence type="ECO:0000313" key="13">
    <source>
        <dbReference type="EMBL" id="QAV21237.1"/>
    </source>
</evidence>
<dbReference type="InterPro" id="IPR014048">
    <property type="entry name" value="MethylDNA_cys_MeTrfase_DNA-bd"/>
</dbReference>
<dbReference type="RefSeq" id="WP_042234893.1">
    <property type="nucleotide sequence ID" value="NZ_CP026520.1"/>
</dbReference>
<dbReference type="HAMAP" id="MF_00772">
    <property type="entry name" value="OGT"/>
    <property type="match status" value="1"/>
</dbReference>
<dbReference type="PROSITE" id="PS00374">
    <property type="entry name" value="MGMT"/>
    <property type="match status" value="1"/>
</dbReference>
<dbReference type="PANTHER" id="PTHR10815">
    <property type="entry name" value="METHYLATED-DNA--PROTEIN-CYSTEINE METHYLTRANSFERASE"/>
    <property type="match status" value="1"/>
</dbReference>
<dbReference type="Gene3D" id="3.30.160.70">
    <property type="entry name" value="Methylated DNA-protein cysteine methyltransferase domain"/>
    <property type="match status" value="1"/>
</dbReference>
<dbReference type="Pfam" id="PF02870">
    <property type="entry name" value="Methyltransf_1N"/>
    <property type="match status" value="1"/>
</dbReference>
<evidence type="ECO:0000256" key="3">
    <source>
        <dbReference type="ARBA" id="ARBA00022490"/>
    </source>
</evidence>
<dbReference type="CDD" id="cd06445">
    <property type="entry name" value="ATase"/>
    <property type="match status" value="1"/>
</dbReference>
<dbReference type="InterPro" id="IPR008332">
    <property type="entry name" value="MethylG_MeTrfase_N"/>
</dbReference>
<evidence type="ECO:0000256" key="7">
    <source>
        <dbReference type="ARBA" id="ARBA00023204"/>
    </source>
</evidence>
<evidence type="ECO:0000259" key="11">
    <source>
        <dbReference type="Pfam" id="PF02870"/>
    </source>
</evidence>
<dbReference type="InterPro" id="IPR023546">
    <property type="entry name" value="MGMT"/>
</dbReference>
<evidence type="ECO:0000256" key="9">
    <source>
        <dbReference type="HAMAP-Rule" id="MF_00772"/>
    </source>
</evidence>
<keyword evidence="4 9" id="KW-0489">Methyltransferase</keyword>
<feature type="domain" description="Methylguanine DNA methyltransferase ribonuclease-like" evidence="11">
    <location>
        <begin position="25"/>
        <end position="99"/>
    </location>
</feature>
<dbReference type="Gene3D" id="1.10.10.10">
    <property type="entry name" value="Winged helix-like DNA-binding domain superfamily/Winged helix DNA-binding domain"/>
    <property type="match status" value="1"/>
</dbReference>
<comment type="catalytic activity">
    <reaction evidence="1 9">
        <text>a 4-O-methyl-thymidine in DNA + L-cysteinyl-[protein] = a thymidine in DNA + S-methyl-L-cysteinyl-[protein]</text>
        <dbReference type="Rhea" id="RHEA:53428"/>
        <dbReference type="Rhea" id="RHEA-COMP:10131"/>
        <dbReference type="Rhea" id="RHEA-COMP:10132"/>
        <dbReference type="Rhea" id="RHEA-COMP:13555"/>
        <dbReference type="Rhea" id="RHEA-COMP:13556"/>
        <dbReference type="ChEBI" id="CHEBI:29950"/>
        <dbReference type="ChEBI" id="CHEBI:82612"/>
        <dbReference type="ChEBI" id="CHEBI:137386"/>
        <dbReference type="ChEBI" id="CHEBI:137387"/>
        <dbReference type="EC" id="2.1.1.63"/>
    </reaction>
</comment>
<dbReference type="InterPro" id="IPR036631">
    <property type="entry name" value="MGMT_N_sf"/>
</dbReference>
<dbReference type="SUPFAM" id="SSF53155">
    <property type="entry name" value="Methylated DNA-protein cysteine methyltransferase domain"/>
    <property type="match status" value="1"/>
</dbReference>
<evidence type="ECO:0000256" key="1">
    <source>
        <dbReference type="ARBA" id="ARBA00001286"/>
    </source>
</evidence>
<dbReference type="GO" id="GO:0005737">
    <property type="term" value="C:cytoplasm"/>
    <property type="evidence" value="ECO:0007669"/>
    <property type="project" value="UniProtKB-SubCell"/>
</dbReference>
<sequence>MDDSGRGTVATTGEPVLIETDTLDDSPIGPLLLARTERGLCAIEFGNGPEAVRKLEHWTDRWIPGGTVVPSPAGLREIREQLEEYFSGQRRSFDLAFDLRGTEFQLRVWKALLSVPYGATASYKDIAAAIGSPQAVRAVGGANNRNPVPIVIPCHRIIGAGGQLVGYGGGLSVKTALLELEGWSPADVRHTSKNREWKA</sequence>
<reference evidence="12 15" key="2">
    <citation type="submission" date="2022-05" db="EMBL/GenBank/DDBJ databases">
        <title>Genome Sequencing of Bee-Associated Microbes.</title>
        <authorList>
            <person name="Dunlap C."/>
        </authorList>
    </citation>
    <scope>NUCLEOTIDE SEQUENCE [LARGE SCALE GENOMIC DNA]</scope>
    <source>
        <strain evidence="12 15">NRRL B-23120</strain>
    </source>
</reference>
<keyword evidence="3 9" id="KW-0963">Cytoplasm</keyword>
<dbReference type="FunFam" id="1.10.10.10:FF:000214">
    <property type="entry name" value="Methylated-DNA--protein-cysteine methyltransferase"/>
    <property type="match status" value="1"/>
</dbReference>